<protein>
    <submittedName>
        <fullName evidence="2">Uncharacterized protein</fullName>
    </submittedName>
</protein>
<proteinExistence type="predicted"/>
<evidence type="ECO:0000313" key="3">
    <source>
        <dbReference type="Proteomes" id="UP000194606"/>
    </source>
</evidence>
<organism evidence="2 3">
    <name type="scientific">Lactococcus petauri</name>
    <dbReference type="NCBI Taxonomy" id="1940789"/>
    <lineage>
        <taxon>Bacteria</taxon>
        <taxon>Bacillati</taxon>
        <taxon>Bacillota</taxon>
        <taxon>Bacilli</taxon>
        <taxon>Lactobacillales</taxon>
        <taxon>Streptococcaceae</taxon>
        <taxon>Lactococcus</taxon>
    </lineage>
</organism>
<dbReference type="Proteomes" id="UP000194606">
    <property type="component" value="Unassembled WGS sequence"/>
</dbReference>
<evidence type="ECO:0000313" key="2">
    <source>
        <dbReference type="EMBL" id="OUK05150.1"/>
    </source>
</evidence>
<reference evidence="2 3" key="1">
    <citation type="submission" date="2017-02" db="EMBL/GenBank/DDBJ databases">
        <authorList>
            <person name="Peterson S.W."/>
        </authorList>
    </citation>
    <scope>NUCLEOTIDE SEQUENCE [LARGE SCALE GENOMIC DNA]</scope>
    <source>
        <strain evidence="2">159469</strain>
    </source>
</reference>
<evidence type="ECO:0000256" key="1">
    <source>
        <dbReference type="SAM" id="Phobius"/>
    </source>
</evidence>
<name>A0A252CFM8_9LACT</name>
<dbReference type="EMBL" id="MUIZ01000001">
    <property type="protein sequence ID" value="OUK05150.1"/>
    <property type="molecule type" value="Genomic_DNA"/>
</dbReference>
<feature type="transmembrane region" description="Helical" evidence="1">
    <location>
        <begin position="33"/>
        <end position="57"/>
    </location>
</feature>
<keyword evidence="1" id="KW-1133">Transmembrane helix</keyword>
<comment type="caution">
    <text evidence="2">The sequence shown here is derived from an EMBL/GenBank/DDBJ whole genome shotgun (WGS) entry which is preliminary data.</text>
</comment>
<dbReference type="AlphaFoldDB" id="A0A252CFM8"/>
<keyword evidence="1" id="KW-0472">Membrane</keyword>
<gene>
    <name evidence="2" type="ORF">BZZ03_00060</name>
</gene>
<accession>A0A252CFM8</accession>
<keyword evidence="1" id="KW-0812">Transmembrane</keyword>
<sequence>MHKKHKNTPCTRYLNFSRVQKNKRKSPQKAANFLKAVVLGLAVKYSGDLIITVVHFLTSLISR</sequence>